<protein>
    <recommendedName>
        <fullName evidence="5 15">Ferredoxin--NADP reductase</fullName>
        <shortName evidence="15">FNR</shortName>
        <ecNumber evidence="4 15">1.18.1.2</ecNumber>
    </recommendedName>
</protein>
<dbReference type="InterPro" id="IPR017927">
    <property type="entry name" value="FAD-bd_FR_type"/>
</dbReference>
<dbReference type="InterPro" id="IPR008213">
    <property type="entry name" value="CpcD-like_dom"/>
</dbReference>
<dbReference type="GO" id="GO:0031676">
    <property type="term" value="C:plasma membrane-derived thylakoid membrane"/>
    <property type="evidence" value="ECO:0007669"/>
    <property type="project" value="UniProtKB-SubCell"/>
</dbReference>
<evidence type="ECO:0000256" key="7">
    <source>
        <dbReference type="ARBA" id="ARBA00022630"/>
    </source>
</evidence>
<evidence type="ECO:0000256" key="3">
    <source>
        <dbReference type="ARBA" id="ARBA00008312"/>
    </source>
</evidence>
<dbReference type="InterPro" id="IPR017938">
    <property type="entry name" value="Riboflavin_synthase-like_b-brl"/>
</dbReference>
<dbReference type="CDD" id="cd06208">
    <property type="entry name" value="CYPOR_like_FNR"/>
    <property type="match status" value="1"/>
</dbReference>
<evidence type="ECO:0000256" key="11">
    <source>
        <dbReference type="ARBA" id="ARBA00023002"/>
    </source>
</evidence>
<evidence type="ECO:0000259" key="20">
    <source>
        <dbReference type="PROSITE" id="PS51441"/>
    </source>
</evidence>
<comment type="subcellular location">
    <subcellularLocation>
        <location evidence="2">Cellular thylakoid membrane</location>
        <topology evidence="2">Peripheral membrane protein</topology>
        <orientation evidence="2">Cytoplasmic side</orientation>
    </subcellularLocation>
</comment>
<dbReference type="InterPro" id="IPR001433">
    <property type="entry name" value="OxRdtase_FAD/NAD-bd"/>
</dbReference>
<evidence type="ECO:0000256" key="18">
    <source>
        <dbReference type="SAM" id="MobiDB-lite"/>
    </source>
</evidence>
<evidence type="ECO:0000256" key="5">
    <source>
        <dbReference type="ARBA" id="ARBA00013903"/>
    </source>
</evidence>
<evidence type="ECO:0000256" key="14">
    <source>
        <dbReference type="ARBA" id="ARBA00047776"/>
    </source>
</evidence>
<evidence type="ECO:0000256" key="2">
    <source>
        <dbReference type="ARBA" id="ARBA00004445"/>
    </source>
</evidence>
<dbReference type="InterPro" id="IPR001709">
    <property type="entry name" value="Flavoprot_Pyr_Nucl_cyt_Rdtase"/>
</dbReference>
<dbReference type="eggNOG" id="COG0369">
    <property type="taxonomic scope" value="Bacteria"/>
</dbReference>
<dbReference type="PROSITE" id="PS51384">
    <property type="entry name" value="FAD_FR"/>
    <property type="match status" value="1"/>
</dbReference>
<keyword evidence="10 15" id="KW-0521">NADP</keyword>
<dbReference type="InterPro" id="IPR015701">
    <property type="entry name" value="FNR"/>
</dbReference>
<evidence type="ECO:0000313" key="21">
    <source>
        <dbReference type="EMBL" id="ACL47344.1"/>
    </source>
</evidence>
<evidence type="ECO:0000256" key="17">
    <source>
        <dbReference type="PROSITE-ProRule" id="PRU00771"/>
    </source>
</evidence>
<evidence type="ECO:0000256" key="15">
    <source>
        <dbReference type="PIRNR" id="PIRNR000361"/>
    </source>
</evidence>
<keyword evidence="13" id="KW-0472">Membrane</keyword>
<dbReference type="PANTHER" id="PTHR43314">
    <property type="match status" value="1"/>
</dbReference>
<evidence type="ECO:0000259" key="19">
    <source>
        <dbReference type="PROSITE" id="PS51384"/>
    </source>
</evidence>
<comment type="cofactor">
    <cofactor evidence="1">
        <name>FAD</name>
        <dbReference type="ChEBI" id="CHEBI:57692"/>
    </cofactor>
</comment>
<dbReference type="HOGENOM" id="CLU_053066_0_0_3"/>
<dbReference type="NCBIfam" id="NF045929">
    <property type="entry name" value="FNRPetHCyano"/>
    <property type="match status" value="1"/>
</dbReference>
<dbReference type="SUPFAM" id="SSF52343">
    <property type="entry name" value="Ferredoxin reductase-like, C-terminal NADP-linked domain"/>
    <property type="match status" value="1"/>
</dbReference>
<keyword evidence="11 15" id="KW-0560">Oxidoreductase</keyword>
<dbReference type="GO" id="GO:0004324">
    <property type="term" value="F:ferredoxin-NADP+ reductase activity"/>
    <property type="evidence" value="ECO:0007669"/>
    <property type="project" value="UniProtKB-EC"/>
</dbReference>
<dbReference type="Pfam" id="PF01383">
    <property type="entry name" value="CpcD"/>
    <property type="match status" value="1"/>
</dbReference>
<keyword evidence="7 15" id="KW-0285">Flavoprotein</keyword>
<feature type="binding site" evidence="16">
    <location>
        <position position="258"/>
    </location>
    <ligand>
        <name>NADP(+)</name>
        <dbReference type="ChEBI" id="CHEBI:58349"/>
    </ligand>
</feature>
<feature type="binding site" evidence="16">
    <location>
        <position position="330"/>
    </location>
    <ligand>
        <name>NADP(+)</name>
        <dbReference type="ChEBI" id="CHEBI:58349"/>
    </ligand>
</feature>
<proteinExistence type="inferred from homology"/>
<dbReference type="SUPFAM" id="SSF63380">
    <property type="entry name" value="Riboflavin synthase domain-like"/>
    <property type="match status" value="1"/>
</dbReference>
<dbReference type="GO" id="GO:0030089">
    <property type="term" value="C:phycobilisome"/>
    <property type="evidence" value="ECO:0007669"/>
    <property type="project" value="UniProtKB-UniRule"/>
</dbReference>
<dbReference type="FunFam" id="3.40.50.80:FF:000008">
    <property type="entry name" value="Ferredoxin--NADP reductase, chloroplastic"/>
    <property type="match status" value="1"/>
</dbReference>
<feature type="region of interest" description="Disordered" evidence="18">
    <location>
        <begin position="76"/>
        <end position="105"/>
    </location>
</feature>
<dbReference type="STRING" id="395961.Cyan7425_5047"/>
<gene>
    <name evidence="21" type="ordered locus">Cyan7425_5047</name>
</gene>
<dbReference type="PIRSF" id="PIRSF501178">
    <property type="entry name" value="FNR-PetH"/>
    <property type="match status" value="1"/>
</dbReference>
<feature type="binding site" evidence="16">
    <location>
        <position position="181"/>
    </location>
    <ligand>
        <name>NADP(+)</name>
        <dbReference type="ChEBI" id="CHEBI:58349"/>
    </ligand>
</feature>
<evidence type="ECO:0000256" key="6">
    <source>
        <dbReference type="ARBA" id="ARBA00022549"/>
    </source>
</evidence>
<dbReference type="InterPro" id="IPR039261">
    <property type="entry name" value="FNR_nucleotide-bd"/>
</dbReference>
<evidence type="ECO:0000256" key="10">
    <source>
        <dbReference type="ARBA" id="ARBA00022857"/>
    </source>
</evidence>
<feature type="binding site" evidence="16">
    <location>
        <begin position="320"/>
        <end position="321"/>
    </location>
    <ligand>
        <name>NADP(+)</name>
        <dbReference type="ChEBI" id="CHEBI:58349"/>
    </ligand>
</feature>
<feature type="binding site" evidence="16">
    <location>
        <begin position="359"/>
        <end position="360"/>
    </location>
    <ligand>
        <name>NADP(+)</name>
        <dbReference type="ChEBI" id="CHEBI:58349"/>
    </ligand>
</feature>
<keyword evidence="12" id="KW-0793">Thylakoid</keyword>
<feature type="binding site" evidence="16">
    <location>
        <position position="398"/>
    </location>
    <ligand>
        <name>NADP(+)</name>
        <dbReference type="ChEBI" id="CHEBI:58349"/>
    </ligand>
</feature>
<comment type="catalytic activity">
    <reaction evidence="14 15">
        <text>2 reduced [2Fe-2S]-[ferredoxin] + NADP(+) + H(+) = 2 oxidized [2Fe-2S]-[ferredoxin] + NADPH</text>
        <dbReference type="Rhea" id="RHEA:20125"/>
        <dbReference type="Rhea" id="RHEA-COMP:10000"/>
        <dbReference type="Rhea" id="RHEA-COMP:10001"/>
        <dbReference type="ChEBI" id="CHEBI:15378"/>
        <dbReference type="ChEBI" id="CHEBI:33737"/>
        <dbReference type="ChEBI" id="CHEBI:33738"/>
        <dbReference type="ChEBI" id="CHEBI:57783"/>
        <dbReference type="ChEBI" id="CHEBI:58349"/>
        <dbReference type="EC" id="1.18.1.2"/>
    </reaction>
</comment>
<sequence>MYNYSAASGVGNTEFGDRIFRYEVVGLRQNGNSSQVGYPIRRSGSVFINVPYSRMNQIMQQIARLGGKIIKIEPLNSAPSGDSPATPVAISSEQPAPPAAVESTKKAKADIPVNIYRPNNPYLGKCISNEELVREGGEGTVRHLVFDISGGDLRYLEGQSIGIIPAGTDDKGKPHKLRLYSIASTRHGDFVDDKTVSLCVRRLEYNHPETGERVFGVCSTYLTGLNPGDEVKITGPVGKEMLLPDDPEATIIMMATGTGIAPFRAYLWRMFKENNPEYKFRGLAWLFFGVAYTPNILYKEELETLQQQYPDNFRLTCAISREQKNAQGGKMYIQHRIQENADELWQLVQKPNTHVYICGLKGMEGGIDEGMSAAAAKFGASWAEFQRKMKKEERWHVETY</sequence>
<dbReference type="AlphaFoldDB" id="B8HP84"/>
<dbReference type="PRINTS" id="PR00371">
    <property type="entry name" value="FPNCR"/>
</dbReference>
<dbReference type="PIRSF" id="PIRSF000361">
    <property type="entry name" value="Frd-NADP+_RD"/>
    <property type="match status" value="1"/>
</dbReference>
<evidence type="ECO:0000256" key="9">
    <source>
        <dbReference type="ARBA" id="ARBA00022827"/>
    </source>
</evidence>
<dbReference type="PROSITE" id="PS51441">
    <property type="entry name" value="CPCD_LIKE"/>
    <property type="match status" value="1"/>
</dbReference>
<organism evidence="21">
    <name type="scientific">Cyanothece sp. (strain PCC 7425 / ATCC 29141)</name>
    <dbReference type="NCBI Taxonomy" id="395961"/>
    <lineage>
        <taxon>Bacteria</taxon>
        <taxon>Bacillati</taxon>
        <taxon>Cyanobacteriota</taxon>
        <taxon>Cyanophyceae</taxon>
        <taxon>Gomontiellales</taxon>
        <taxon>Cyanothecaceae</taxon>
        <taxon>Cyanothece</taxon>
    </lineage>
</organism>
<dbReference type="SMART" id="SM01094">
    <property type="entry name" value="CpcD"/>
    <property type="match status" value="1"/>
</dbReference>
<keyword evidence="8 17" id="KW-0605">Phycobilisome</keyword>
<feature type="domain" description="CpcD-like" evidence="20">
    <location>
        <begin position="17"/>
        <end position="75"/>
    </location>
</feature>
<comment type="similarity">
    <text evidence="3 15">Belongs to the ferredoxin--NADP reductase type 1 family.</text>
</comment>
<dbReference type="EC" id="1.18.1.2" evidence="4 15"/>
<name>B8HP84_CYAP4</name>
<dbReference type="Pfam" id="PF00175">
    <property type="entry name" value="NAD_binding_1"/>
    <property type="match status" value="1"/>
</dbReference>
<evidence type="ECO:0000256" key="16">
    <source>
        <dbReference type="PIRSR" id="PIRSR000361-1"/>
    </source>
</evidence>
<evidence type="ECO:0000256" key="1">
    <source>
        <dbReference type="ARBA" id="ARBA00001974"/>
    </source>
</evidence>
<dbReference type="Gene3D" id="3.40.50.80">
    <property type="entry name" value="Nucleotide-binding domain of ferredoxin-NADP reductase (FNR) module"/>
    <property type="match status" value="1"/>
</dbReference>
<keyword evidence="9 15" id="KW-0274">FAD</keyword>
<accession>B8HP84</accession>
<dbReference type="InterPro" id="IPR035442">
    <property type="entry name" value="FNR_plant_Cyanobacteria"/>
</dbReference>
<reference evidence="21" key="1">
    <citation type="submission" date="2009-01" db="EMBL/GenBank/DDBJ databases">
        <title>Complete sequence of chromosome Cyanothece sp. PCC 7425.</title>
        <authorList>
            <consortium name="US DOE Joint Genome Institute"/>
            <person name="Lucas S."/>
            <person name="Copeland A."/>
            <person name="Lapidus A."/>
            <person name="Glavina del Rio T."/>
            <person name="Dalin E."/>
            <person name="Tice H."/>
            <person name="Bruce D."/>
            <person name="Goodwin L."/>
            <person name="Pitluck S."/>
            <person name="Sims D."/>
            <person name="Meineke L."/>
            <person name="Brettin T."/>
            <person name="Detter J.C."/>
            <person name="Han C."/>
            <person name="Larimer F."/>
            <person name="Land M."/>
            <person name="Hauser L."/>
            <person name="Kyrpides N."/>
            <person name="Ovchinnikova G."/>
            <person name="Liberton M."/>
            <person name="Stoeckel J."/>
            <person name="Banerjee A."/>
            <person name="Singh A."/>
            <person name="Page L."/>
            <person name="Sato H."/>
            <person name="Zhao L."/>
            <person name="Sherman L."/>
            <person name="Pakrasi H."/>
            <person name="Richardson P."/>
        </authorList>
    </citation>
    <scope>NUCLEOTIDE SEQUENCE</scope>
    <source>
        <strain evidence="21">PCC 7425</strain>
    </source>
</reference>
<dbReference type="EMBL" id="CP001344">
    <property type="protein sequence ID" value="ACL47344.1"/>
    <property type="molecule type" value="Genomic_DNA"/>
</dbReference>
<dbReference type="Gene3D" id="2.40.30.10">
    <property type="entry name" value="Translation factors"/>
    <property type="match status" value="1"/>
</dbReference>
<evidence type="ECO:0000256" key="13">
    <source>
        <dbReference type="ARBA" id="ARBA00023136"/>
    </source>
</evidence>
<evidence type="ECO:0000256" key="4">
    <source>
        <dbReference type="ARBA" id="ARBA00013223"/>
    </source>
</evidence>
<feature type="domain" description="FAD-binding FR-type" evidence="19">
    <location>
        <begin position="119"/>
        <end position="243"/>
    </location>
</feature>
<feature type="binding site" evidence="16">
    <location>
        <position position="201"/>
    </location>
    <ligand>
        <name>NADP(+)</name>
        <dbReference type="ChEBI" id="CHEBI:58349"/>
    </ligand>
</feature>
<evidence type="ECO:0000256" key="12">
    <source>
        <dbReference type="ARBA" id="ARBA00023078"/>
    </source>
</evidence>
<dbReference type="OrthoDB" id="9789468at2"/>
<dbReference type="KEGG" id="cyn:Cyan7425_5047"/>
<keyword evidence="6" id="KW-0042">Antenna complex</keyword>
<evidence type="ECO:0000256" key="8">
    <source>
        <dbReference type="ARBA" id="ARBA00022738"/>
    </source>
</evidence>